<evidence type="ECO:0000256" key="4">
    <source>
        <dbReference type="ARBA" id="ARBA00022475"/>
    </source>
</evidence>
<feature type="transmembrane region" description="Helical" evidence="8">
    <location>
        <begin position="232"/>
        <end position="255"/>
    </location>
</feature>
<keyword evidence="7 8" id="KW-0472">Membrane</keyword>
<dbReference type="GO" id="GO:0005886">
    <property type="term" value="C:plasma membrane"/>
    <property type="evidence" value="ECO:0007669"/>
    <property type="project" value="UniProtKB-SubCell"/>
</dbReference>
<dbReference type="PANTHER" id="PTHR43057">
    <property type="entry name" value="ARSENITE EFFLUX TRANSPORTER"/>
    <property type="match status" value="1"/>
</dbReference>
<dbReference type="Proteomes" id="UP000245590">
    <property type="component" value="Unassembled WGS sequence"/>
</dbReference>
<dbReference type="InterPro" id="IPR002657">
    <property type="entry name" value="BilAc:Na_symport/Acr3"/>
</dbReference>
<reference evidence="9 10" key="1">
    <citation type="submission" date="2018-05" db="EMBL/GenBank/DDBJ databases">
        <title>Brachybacterium sp. M1HQ-2T, whole genome shotgun sequence.</title>
        <authorList>
            <person name="Tuo L."/>
        </authorList>
    </citation>
    <scope>NUCLEOTIDE SEQUENCE [LARGE SCALE GENOMIC DNA]</scope>
    <source>
        <strain evidence="9 10">M1HQ-2</strain>
    </source>
</reference>
<feature type="transmembrane region" description="Helical" evidence="8">
    <location>
        <begin position="73"/>
        <end position="92"/>
    </location>
</feature>
<name>A0A2U2RJH8_9MICO</name>
<dbReference type="GO" id="GO:0015104">
    <property type="term" value="F:antimonite transmembrane transporter activity"/>
    <property type="evidence" value="ECO:0007669"/>
    <property type="project" value="TreeGrafter"/>
</dbReference>
<keyword evidence="6 8" id="KW-1133">Transmembrane helix</keyword>
<comment type="subcellular location">
    <subcellularLocation>
        <location evidence="1">Cell membrane</location>
        <topology evidence="1">Multi-pass membrane protein</topology>
    </subcellularLocation>
</comment>
<dbReference type="Gene3D" id="1.20.1530.20">
    <property type="match status" value="1"/>
</dbReference>
<gene>
    <name evidence="9" type="ORF">DEO23_09445</name>
</gene>
<keyword evidence="4" id="KW-1003">Cell membrane</keyword>
<dbReference type="Pfam" id="PF01758">
    <property type="entry name" value="SBF"/>
    <property type="match status" value="1"/>
</dbReference>
<accession>A0A2U2RJH8</accession>
<feature type="transmembrane region" description="Helical" evidence="8">
    <location>
        <begin position="162"/>
        <end position="185"/>
    </location>
</feature>
<evidence type="ECO:0000256" key="3">
    <source>
        <dbReference type="ARBA" id="ARBA00022448"/>
    </source>
</evidence>
<dbReference type="PANTHER" id="PTHR43057:SF1">
    <property type="entry name" value="ARSENICAL-RESISTANCE PROTEIN 3"/>
    <property type="match status" value="1"/>
</dbReference>
<dbReference type="GO" id="GO:0015297">
    <property type="term" value="F:antiporter activity"/>
    <property type="evidence" value="ECO:0007669"/>
    <property type="project" value="InterPro"/>
</dbReference>
<dbReference type="AlphaFoldDB" id="A0A2U2RJH8"/>
<keyword evidence="10" id="KW-1185">Reference proteome</keyword>
<dbReference type="OrthoDB" id="3254016at2"/>
<proteinExistence type="inferred from homology"/>
<protein>
    <submittedName>
        <fullName evidence="9">Arsenic resistance protein</fullName>
    </submittedName>
</protein>
<dbReference type="InterPro" id="IPR038770">
    <property type="entry name" value="Na+/solute_symporter_sf"/>
</dbReference>
<evidence type="ECO:0000256" key="8">
    <source>
        <dbReference type="SAM" id="Phobius"/>
    </source>
</evidence>
<organism evidence="9 10">
    <name type="scientific">Brachybacterium endophyticum</name>
    <dbReference type="NCBI Taxonomy" id="2182385"/>
    <lineage>
        <taxon>Bacteria</taxon>
        <taxon>Bacillati</taxon>
        <taxon>Actinomycetota</taxon>
        <taxon>Actinomycetes</taxon>
        <taxon>Micrococcales</taxon>
        <taxon>Dermabacteraceae</taxon>
        <taxon>Brachybacterium</taxon>
    </lineage>
</organism>
<dbReference type="EMBL" id="QFKX01000003">
    <property type="protein sequence ID" value="PWH06032.1"/>
    <property type="molecule type" value="Genomic_DNA"/>
</dbReference>
<feature type="transmembrane region" description="Helical" evidence="8">
    <location>
        <begin position="267"/>
        <end position="285"/>
    </location>
</feature>
<dbReference type="InterPro" id="IPR004706">
    <property type="entry name" value="Arsenical-R_Acr3"/>
</dbReference>
<sequence length="356" mass="37464">MHAFDTRAWARGRAAPRACSVDVSSVVGKEQDPVPRLVNWWDAHQVSLYLAAIALGAVLGLVAPGAAPVLEHAIEPLLMLLLFATFLAVPLIEIGRALRDLRFLGTLLVVDFALVPFVAWGLSRFVANDDGLLLGVLLVLLTPCIDYVIVFTGLAGGARAKLLAAAPLLMLVQILLLPLHLWVFAGRDVVGVIDVAPFLRAFLLLIVVPLAAAAAVQALARRHPVGRATETVMAGAMVPLMVLTLLAVIGSQVAAVGSEMGTLARLLPLYAGFVVLAVAIGYVASRITQLDVPSTRALMFSAATRNSLVVLPLALALPASLALAPLAVVTQTLVELVAMVVMVRLVPALTPSGRER</sequence>
<dbReference type="GO" id="GO:0015105">
    <property type="term" value="F:arsenite transmembrane transporter activity"/>
    <property type="evidence" value="ECO:0007669"/>
    <property type="project" value="TreeGrafter"/>
</dbReference>
<feature type="transmembrane region" description="Helical" evidence="8">
    <location>
        <begin position="197"/>
        <end position="220"/>
    </location>
</feature>
<feature type="transmembrane region" description="Helical" evidence="8">
    <location>
        <begin position="132"/>
        <end position="155"/>
    </location>
</feature>
<evidence type="ECO:0000256" key="2">
    <source>
        <dbReference type="ARBA" id="ARBA00010110"/>
    </source>
</evidence>
<keyword evidence="5 8" id="KW-0812">Transmembrane</keyword>
<evidence type="ECO:0000256" key="1">
    <source>
        <dbReference type="ARBA" id="ARBA00004651"/>
    </source>
</evidence>
<feature type="transmembrane region" description="Helical" evidence="8">
    <location>
        <begin position="46"/>
        <end position="67"/>
    </location>
</feature>
<comment type="caution">
    <text evidence="9">The sequence shown here is derived from an EMBL/GenBank/DDBJ whole genome shotgun (WGS) entry which is preliminary data.</text>
</comment>
<evidence type="ECO:0000256" key="6">
    <source>
        <dbReference type="ARBA" id="ARBA00022989"/>
    </source>
</evidence>
<evidence type="ECO:0000256" key="5">
    <source>
        <dbReference type="ARBA" id="ARBA00022692"/>
    </source>
</evidence>
<evidence type="ECO:0000313" key="10">
    <source>
        <dbReference type="Proteomes" id="UP000245590"/>
    </source>
</evidence>
<keyword evidence="3" id="KW-0813">Transport</keyword>
<comment type="similarity">
    <text evidence="2">Belongs to the arsenical resistance-3 (ACR3) (TC 2.A.59) family.</text>
</comment>
<feature type="transmembrane region" description="Helical" evidence="8">
    <location>
        <begin position="104"/>
        <end position="126"/>
    </location>
</feature>
<evidence type="ECO:0000313" key="9">
    <source>
        <dbReference type="EMBL" id="PWH06032.1"/>
    </source>
</evidence>
<evidence type="ECO:0000256" key="7">
    <source>
        <dbReference type="ARBA" id="ARBA00023136"/>
    </source>
</evidence>